<dbReference type="CDD" id="cd01085">
    <property type="entry name" value="APP"/>
    <property type="match status" value="1"/>
</dbReference>
<dbReference type="OrthoDB" id="9995434at2759"/>
<dbReference type="EMBL" id="LSBJ02000003">
    <property type="protein sequence ID" value="OAQ68266.1"/>
    <property type="molecule type" value="Genomic_DNA"/>
</dbReference>
<evidence type="ECO:0000256" key="3">
    <source>
        <dbReference type="ARBA" id="ARBA00002443"/>
    </source>
</evidence>
<evidence type="ECO:0000259" key="18">
    <source>
        <dbReference type="Pfam" id="PF16188"/>
    </source>
</evidence>
<evidence type="ECO:0000259" key="17">
    <source>
        <dbReference type="Pfam" id="PF01321"/>
    </source>
</evidence>
<evidence type="ECO:0000313" key="19">
    <source>
        <dbReference type="EMBL" id="OAQ68266.1"/>
    </source>
</evidence>
<evidence type="ECO:0000256" key="2">
    <source>
        <dbReference type="ARBA" id="ARBA00001936"/>
    </source>
</evidence>
<comment type="similarity">
    <text evidence="4 15">Belongs to the peptidase M24B family.</text>
</comment>
<dbReference type="GO" id="GO:0006508">
    <property type="term" value="P:proteolysis"/>
    <property type="evidence" value="ECO:0007669"/>
    <property type="project" value="UniProtKB-KW"/>
</dbReference>
<dbReference type="GO" id="GO:0046872">
    <property type="term" value="F:metal ion binding"/>
    <property type="evidence" value="ECO:0007669"/>
    <property type="project" value="UniProtKB-KW"/>
</dbReference>
<dbReference type="Pfam" id="PF16188">
    <property type="entry name" value="Peptidase_M24_C"/>
    <property type="match status" value="1"/>
</dbReference>
<dbReference type="AlphaFoldDB" id="A0A179FRK5"/>
<feature type="domain" description="Creatinase N-terminal" evidence="17">
    <location>
        <begin position="8"/>
        <end position="142"/>
    </location>
</feature>
<evidence type="ECO:0000256" key="7">
    <source>
        <dbReference type="ARBA" id="ARBA00022438"/>
    </source>
</evidence>
<dbReference type="GeneID" id="28847854"/>
<dbReference type="Proteomes" id="UP000078397">
    <property type="component" value="Unassembled WGS sequence"/>
</dbReference>
<feature type="domain" description="Peptidase M24" evidence="16">
    <location>
        <begin position="326"/>
        <end position="544"/>
    </location>
</feature>
<evidence type="ECO:0000256" key="4">
    <source>
        <dbReference type="ARBA" id="ARBA00008766"/>
    </source>
</evidence>
<comment type="cofactor">
    <cofactor evidence="2">
        <name>Mn(2+)</name>
        <dbReference type="ChEBI" id="CHEBI:29035"/>
    </cofactor>
</comment>
<organism evidence="19 20">
    <name type="scientific">Pochonia chlamydosporia 170</name>
    <dbReference type="NCBI Taxonomy" id="1380566"/>
    <lineage>
        <taxon>Eukaryota</taxon>
        <taxon>Fungi</taxon>
        <taxon>Dikarya</taxon>
        <taxon>Ascomycota</taxon>
        <taxon>Pezizomycotina</taxon>
        <taxon>Sordariomycetes</taxon>
        <taxon>Hypocreomycetidae</taxon>
        <taxon>Hypocreales</taxon>
        <taxon>Clavicipitaceae</taxon>
        <taxon>Pochonia</taxon>
    </lineage>
</organism>
<evidence type="ECO:0000256" key="12">
    <source>
        <dbReference type="ARBA" id="ARBA00023211"/>
    </source>
</evidence>
<dbReference type="Gene3D" id="3.90.230.10">
    <property type="entry name" value="Creatinase/methionine aminopeptidase superfamily"/>
    <property type="match status" value="1"/>
</dbReference>
<keyword evidence="20" id="KW-1185">Reference proteome</keyword>
<reference evidence="19 20" key="1">
    <citation type="journal article" date="2016" name="PLoS Pathog.">
        <title>Biosynthesis of antibiotic leucinostatins in bio-control fungus Purpureocillium lilacinum and their inhibition on phytophthora revealed by genome mining.</title>
        <authorList>
            <person name="Wang G."/>
            <person name="Liu Z."/>
            <person name="Lin R."/>
            <person name="Li E."/>
            <person name="Mao Z."/>
            <person name="Ling J."/>
            <person name="Yang Y."/>
            <person name="Yin W.B."/>
            <person name="Xie B."/>
        </authorList>
    </citation>
    <scope>NUCLEOTIDE SEQUENCE [LARGE SCALE GENOMIC DNA]</scope>
    <source>
        <strain evidence="19">170</strain>
    </source>
</reference>
<dbReference type="InterPro" id="IPR029149">
    <property type="entry name" value="Creatin/AminoP/Spt16_N"/>
</dbReference>
<evidence type="ECO:0000256" key="15">
    <source>
        <dbReference type="RuleBase" id="RU000590"/>
    </source>
</evidence>
<keyword evidence="12" id="KW-0464">Manganese</keyword>
<evidence type="ECO:0000256" key="8">
    <source>
        <dbReference type="ARBA" id="ARBA00022670"/>
    </source>
</evidence>
<evidence type="ECO:0000259" key="16">
    <source>
        <dbReference type="Pfam" id="PF00557"/>
    </source>
</evidence>
<evidence type="ECO:0000256" key="1">
    <source>
        <dbReference type="ARBA" id="ARBA00001424"/>
    </source>
</evidence>
<dbReference type="FunFam" id="3.90.230.10:FF:000007">
    <property type="entry name" value="Xaa-Pro aminopeptidase P"/>
    <property type="match status" value="1"/>
</dbReference>
<dbReference type="GO" id="GO:0070006">
    <property type="term" value="F:metalloaminopeptidase activity"/>
    <property type="evidence" value="ECO:0007669"/>
    <property type="project" value="InterPro"/>
</dbReference>
<dbReference type="Gene3D" id="3.40.350.10">
    <property type="entry name" value="Creatinase/prolidase N-terminal domain"/>
    <property type="match status" value="2"/>
</dbReference>
<dbReference type="InterPro" id="IPR001131">
    <property type="entry name" value="Peptidase_M24B_aminopep-P_CS"/>
</dbReference>
<dbReference type="Pfam" id="PF01321">
    <property type="entry name" value="Creatinase_N"/>
    <property type="match status" value="1"/>
</dbReference>
<dbReference type="InterPro" id="IPR050422">
    <property type="entry name" value="X-Pro_aminopeptidase_P"/>
</dbReference>
<feature type="domain" description="Peptidase M24 C-terminal" evidence="18">
    <location>
        <begin position="555"/>
        <end position="617"/>
    </location>
</feature>
<dbReference type="InterPro" id="IPR000994">
    <property type="entry name" value="Pept_M24"/>
</dbReference>
<keyword evidence="11" id="KW-0482">Metalloprotease</keyword>
<dbReference type="EC" id="3.4.11.9" evidence="5"/>
<dbReference type="InterPro" id="IPR036005">
    <property type="entry name" value="Creatinase/aminopeptidase-like"/>
</dbReference>
<evidence type="ECO:0000256" key="5">
    <source>
        <dbReference type="ARBA" id="ARBA00012574"/>
    </source>
</evidence>
<dbReference type="FunFam" id="3.40.350.10:FF:000003">
    <property type="entry name" value="Xaa-pro aminopeptidase P"/>
    <property type="match status" value="1"/>
</dbReference>
<keyword evidence="8" id="KW-0645">Protease</keyword>
<dbReference type="STRING" id="1380566.A0A179FRK5"/>
<dbReference type="GO" id="GO:0005737">
    <property type="term" value="C:cytoplasm"/>
    <property type="evidence" value="ECO:0007669"/>
    <property type="project" value="UniProtKB-ARBA"/>
</dbReference>
<keyword evidence="7 19" id="KW-0031">Aminopeptidase</keyword>
<keyword evidence="9 15" id="KW-0479">Metal-binding</keyword>
<evidence type="ECO:0000256" key="6">
    <source>
        <dbReference type="ARBA" id="ARBA00020658"/>
    </source>
</evidence>
<accession>A0A179FRK5</accession>
<gene>
    <name evidence="19" type="ORF">VFPPC_04515</name>
</gene>
<dbReference type="Pfam" id="PF00557">
    <property type="entry name" value="Peptidase_M24"/>
    <property type="match status" value="1"/>
</dbReference>
<dbReference type="RefSeq" id="XP_018145116.1">
    <property type="nucleotide sequence ID" value="XM_018283860.1"/>
</dbReference>
<evidence type="ECO:0000256" key="9">
    <source>
        <dbReference type="ARBA" id="ARBA00022723"/>
    </source>
</evidence>
<dbReference type="PANTHER" id="PTHR43763">
    <property type="entry name" value="XAA-PRO AMINOPEPTIDASE 1"/>
    <property type="match status" value="1"/>
</dbReference>
<dbReference type="SUPFAM" id="SSF55920">
    <property type="entry name" value="Creatinase/aminopeptidase"/>
    <property type="match status" value="1"/>
</dbReference>
<evidence type="ECO:0000256" key="11">
    <source>
        <dbReference type="ARBA" id="ARBA00023049"/>
    </source>
</evidence>
<comment type="function">
    <text evidence="3">Catalyzes the removal of a penultimate prolyl residue from the N-termini of peptides.</text>
</comment>
<dbReference type="PROSITE" id="PS00491">
    <property type="entry name" value="PROLINE_PEPTIDASE"/>
    <property type="match status" value="1"/>
</dbReference>
<dbReference type="SUPFAM" id="SSF53092">
    <property type="entry name" value="Creatinase/prolidase N-terminal domain"/>
    <property type="match status" value="1"/>
</dbReference>
<sequence length="618" mass="67951">MTDTSAQLAKLRSLMKERKVHVYVVPSEDSHSSEYIAACDARREFISGFTGSAGCAVVTLEGAALATDGRYFNQAAKQLDGNWTLLKQGLQDVPTWQEWAASQSAGGRTVAVDPSLLPGSAAKKLDDQIRKAGGTELIPLDENLVDMAWANLRPDRPRHPVVVLPNELAGKSVATKIEELRKELRKKNSPGFFVSMLDEVAWLFNLRGNDIPYNPVFFSYATITPDTAILYVDAAKLDDSCRGHLQANHVEVKPYESFFLDARRLRAEVTARREAGGDAGVVGNFLISNKGSWAVSRALGGDGSVEEIRSPVGDAKAIKNETEMKGMRNCHVRDGAALIEFFAWLEDQLINKRATVDEVQAADKLEELRSKHQHFIGLSFPTISSTGANAAIIHYGPEKGSCAKIDPASVYLCDSGAQYRDGTTDTTRTLHFGEPKDAEKKAYTLVLKGLIGLDTAVFPKGTTGFALDCLARQHLWKTGLDYRHGTGHGVGSYLNVHEGPIGIGTRVQYTEVPLAPGNVLSNEPGYYEDGNFGVRIENIMMVKEVQTEHCFGDKPYLGFEHVTMVPYCQSLICKDMLTADEKAWLNAYSDEILRSTKGFFEGDDLTMAWLTRETRSIE</sequence>
<dbReference type="KEGG" id="pchm:VFPPC_04515"/>
<dbReference type="Pfam" id="PF16189">
    <property type="entry name" value="Creatinase_N_2"/>
    <property type="match status" value="1"/>
</dbReference>
<protein>
    <recommendedName>
        <fullName evidence="6">Probable Xaa-Pro aminopeptidase P</fullName>
        <ecNumber evidence="5">3.4.11.9</ecNumber>
    </recommendedName>
    <alternativeName>
        <fullName evidence="13">Aminoacylproline aminopeptidase</fullName>
    </alternativeName>
    <alternativeName>
        <fullName evidence="14">Prolidase</fullName>
    </alternativeName>
</protein>
<dbReference type="InterPro" id="IPR000587">
    <property type="entry name" value="Creatinase_N"/>
</dbReference>
<evidence type="ECO:0000256" key="10">
    <source>
        <dbReference type="ARBA" id="ARBA00022801"/>
    </source>
</evidence>
<comment type="caution">
    <text evidence="19">The sequence shown here is derived from an EMBL/GenBank/DDBJ whole genome shotgun (WGS) entry which is preliminary data.</text>
</comment>
<keyword evidence="10" id="KW-0378">Hydrolase</keyword>
<proteinExistence type="inferred from homology"/>
<comment type="catalytic activity">
    <reaction evidence="1">
        <text>Release of any N-terminal amino acid, including proline, that is linked to proline, even from a dipeptide or tripeptide.</text>
        <dbReference type="EC" id="3.4.11.9"/>
    </reaction>
</comment>
<evidence type="ECO:0000256" key="13">
    <source>
        <dbReference type="ARBA" id="ARBA00030849"/>
    </source>
</evidence>
<dbReference type="InterPro" id="IPR033740">
    <property type="entry name" value="Pept_M24B"/>
</dbReference>
<evidence type="ECO:0000313" key="20">
    <source>
        <dbReference type="Proteomes" id="UP000078397"/>
    </source>
</evidence>
<evidence type="ECO:0000256" key="14">
    <source>
        <dbReference type="ARBA" id="ARBA00032413"/>
    </source>
</evidence>
<name>A0A179FRK5_METCM</name>
<dbReference type="InterPro" id="IPR032416">
    <property type="entry name" value="Peptidase_M24_C"/>
</dbReference>
<dbReference type="PANTHER" id="PTHR43763:SF6">
    <property type="entry name" value="XAA-PRO AMINOPEPTIDASE 1"/>
    <property type="match status" value="1"/>
</dbReference>